<keyword evidence="3" id="KW-0560">Oxidoreductase</keyword>
<gene>
    <name evidence="6" type="ORF">Ae201684_001789</name>
</gene>
<dbReference type="PANTHER" id="PTHR13096">
    <property type="entry name" value="MINA53 MYC INDUCED NUCLEAR ANTIGEN"/>
    <property type="match status" value="1"/>
</dbReference>
<reference evidence="6 7" key="1">
    <citation type="submission" date="2019-07" db="EMBL/GenBank/DDBJ databases">
        <title>Genomics analysis of Aphanomyces spp. identifies a new class of oomycete effector associated with host adaptation.</title>
        <authorList>
            <person name="Gaulin E."/>
        </authorList>
    </citation>
    <scope>NUCLEOTIDE SEQUENCE [LARGE SCALE GENOMIC DNA]</scope>
    <source>
        <strain evidence="6 7">ATCC 201684</strain>
    </source>
</reference>
<evidence type="ECO:0000256" key="3">
    <source>
        <dbReference type="RuleBase" id="RU366061"/>
    </source>
</evidence>
<dbReference type="Gene3D" id="2.60.120.650">
    <property type="entry name" value="Cupin"/>
    <property type="match status" value="1"/>
</dbReference>
<keyword evidence="3" id="KW-0223">Dioxygenase</keyword>
<dbReference type="VEuPathDB" id="FungiDB:AeMF1_019890"/>
<evidence type="ECO:0000313" key="7">
    <source>
        <dbReference type="Proteomes" id="UP000481153"/>
    </source>
</evidence>
<comment type="cofactor">
    <cofactor evidence="3">
        <name>Fe(2+)</name>
        <dbReference type="ChEBI" id="CHEBI:29033"/>
    </cofactor>
    <text evidence="3">Binds 1 Fe(2+) ion per subunit.</text>
</comment>
<evidence type="ECO:0000313" key="6">
    <source>
        <dbReference type="EMBL" id="KAF0743494.1"/>
    </source>
</evidence>
<dbReference type="Gene3D" id="1.10.10.1500">
    <property type="entry name" value="JmjC domain-containing ribosomal oxygenase (ROX), dimer domain"/>
    <property type="match status" value="1"/>
</dbReference>
<dbReference type="EC" id="1.14.11.-" evidence="3"/>
<dbReference type="InterPro" id="IPR003347">
    <property type="entry name" value="JmjC_dom"/>
</dbReference>
<evidence type="ECO:0000256" key="1">
    <source>
        <dbReference type="ARBA" id="ARBA00022723"/>
    </source>
</evidence>
<evidence type="ECO:0000256" key="4">
    <source>
        <dbReference type="SAM" id="MobiDB-lite"/>
    </source>
</evidence>
<dbReference type="GO" id="GO:0005730">
    <property type="term" value="C:nucleolus"/>
    <property type="evidence" value="ECO:0007669"/>
    <property type="project" value="TreeGrafter"/>
</dbReference>
<organism evidence="6 7">
    <name type="scientific">Aphanomyces euteiches</name>
    <dbReference type="NCBI Taxonomy" id="100861"/>
    <lineage>
        <taxon>Eukaryota</taxon>
        <taxon>Sar</taxon>
        <taxon>Stramenopiles</taxon>
        <taxon>Oomycota</taxon>
        <taxon>Saprolegniomycetes</taxon>
        <taxon>Saprolegniales</taxon>
        <taxon>Verrucalvaceae</taxon>
        <taxon>Aphanomyces</taxon>
    </lineage>
</organism>
<accession>A0A6G0XT23</accession>
<dbReference type="InterPro" id="IPR039994">
    <property type="entry name" value="NO66-like"/>
</dbReference>
<dbReference type="AlphaFoldDB" id="A0A6G0XT23"/>
<comment type="subcellular location">
    <subcellularLocation>
        <location evidence="3">Nucleus</location>
    </subcellularLocation>
</comment>
<dbReference type="PANTHER" id="PTHR13096:SF8">
    <property type="entry name" value="RIBOSOMAL OXYGENASE 1"/>
    <property type="match status" value="1"/>
</dbReference>
<comment type="similarity">
    <text evidence="3">Belongs to the ROX family.</text>
</comment>
<dbReference type="SUPFAM" id="SSF51197">
    <property type="entry name" value="Clavaminate synthase-like"/>
    <property type="match status" value="1"/>
</dbReference>
<feature type="region of interest" description="Disordered" evidence="4">
    <location>
        <begin position="406"/>
        <end position="428"/>
    </location>
</feature>
<dbReference type="Pfam" id="PF08007">
    <property type="entry name" value="JmjC_2"/>
    <property type="match status" value="1"/>
</dbReference>
<dbReference type="Proteomes" id="UP000481153">
    <property type="component" value="Unassembled WGS sequence"/>
</dbReference>
<name>A0A6G0XT23_9STRA</name>
<keyword evidence="1 3" id="KW-0479">Metal-binding</keyword>
<dbReference type="PROSITE" id="PS51184">
    <property type="entry name" value="JMJC"/>
    <property type="match status" value="1"/>
</dbReference>
<feature type="compositionally biased region" description="Basic and acidic residues" evidence="4">
    <location>
        <begin position="15"/>
        <end position="27"/>
    </location>
</feature>
<keyword evidence="2 3" id="KW-0408">Iron</keyword>
<dbReference type="GO" id="GO:0032453">
    <property type="term" value="F:histone H3K4 demethylase activity"/>
    <property type="evidence" value="ECO:0007669"/>
    <property type="project" value="TreeGrafter"/>
</dbReference>
<proteinExistence type="inferred from homology"/>
<protein>
    <recommendedName>
        <fullName evidence="3">Bifunctional lysine-specific demethylase and histidyl-hydroxylase</fullName>
        <ecNumber evidence="3">1.14.11.-</ecNumber>
    </recommendedName>
</protein>
<keyword evidence="3" id="KW-0804">Transcription</keyword>
<keyword evidence="3" id="KW-0539">Nucleus</keyword>
<dbReference type="GO" id="GO:0005506">
    <property type="term" value="F:iron ion binding"/>
    <property type="evidence" value="ECO:0007669"/>
    <property type="project" value="UniProtKB-UniRule"/>
</dbReference>
<evidence type="ECO:0000259" key="5">
    <source>
        <dbReference type="PROSITE" id="PS51184"/>
    </source>
</evidence>
<keyword evidence="7" id="KW-1185">Reference proteome</keyword>
<comment type="caution">
    <text evidence="6">The sequence shown here is derived from an EMBL/GenBank/DDBJ whole genome shotgun (WGS) entry which is preliminary data.</text>
</comment>
<comment type="function">
    <text evidence="3">Oxygenase that can act as both a histone lysine demethylase and a ribosomal histidine hydroxylase.</text>
</comment>
<evidence type="ECO:0000256" key="2">
    <source>
        <dbReference type="ARBA" id="ARBA00023004"/>
    </source>
</evidence>
<feature type="compositionally biased region" description="Acidic residues" evidence="4">
    <location>
        <begin position="406"/>
        <end position="422"/>
    </location>
</feature>
<dbReference type="GO" id="GO:0051864">
    <property type="term" value="F:histone H3K36 demethylase activity"/>
    <property type="evidence" value="ECO:0007669"/>
    <property type="project" value="TreeGrafter"/>
</dbReference>
<feature type="domain" description="JmjC" evidence="5">
    <location>
        <begin position="131"/>
        <end position="269"/>
    </location>
</feature>
<feature type="region of interest" description="Disordered" evidence="4">
    <location>
        <begin position="1"/>
        <end position="30"/>
    </location>
</feature>
<sequence length="483" mass="54021">MARTKHKNQPASAADAKRKAEPTDKASKKTKVLSGSPLDVLLKGMSIKEFDRDIFEKKHLLLKQIDTCSGLFSRKALLDVLSKHPLAYTSDLTVTVYKDNERRNFEPPADSDGIAKSKQVASLLSQGYSVQFYQPQRYVDELCAFNAALEAHYGCLAGSSAYLTPPKSQALAPHHDDVDVFILQTEGSKHWKLYAPLTELAGEHSNDLEQSAIGEPIFEVTLEEGDMLYFPRGVIHQACTSDSFSTHVTISIYHHNSWANFMEVALPRVLRRAFEKDVAFRKGLPPNWLGFMGTQFASNGSSTARATDFTKNFRHLATTMLEHINEKDLHVAADDAAVDFIQHRLPPLDQSAKWKKALLKDDLALRLRHKAFTRIVLQDDAVTLLHAVQNCRQHHMGVCICDHDDDEDDEDMHDEDDEDEDQVPPPASGITFPVDCAPVLLHLYTTAPQSTTMTAMMEKNVAPADTIRGVVFRLIAEDMVEKI</sequence>
<dbReference type="Gene3D" id="3.90.930.40">
    <property type="match status" value="1"/>
</dbReference>
<dbReference type="EMBL" id="VJMJ01000015">
    <property type="protein sequence ID" value="KAF0743494.1"/>
    <property type="molecule type" value="Genomic_DNA"/>
</dbReference>
<keyword evidence="3" id="KW-0805">Transcription regulation</keyword>